<dbReference type="PANTHER" id="PTHR12289:SF44">
    <property type="entry name" value="OUTER MEMBRANE PROTEIN (SAM35), PUTATIVE (AFU_ORTHOLOGUE AFUA_1G13180)-RELATED"/>
    <property type="match status" value="1"/>
</dbReference>
<dbReference type="CDD" id="cd03193">
    <property type="entry name" value="GST_C_Metaxin"/>
    <property type="match status" value="1"/>
</dbReference>
<dbReference type="AlphaFoldDB" id="A0A9P8S9S3"/>
<reference evidence="3 4" key="1">
    <citation type="submission" date="2020-07" db="EMBL/GenBank/DDBJ databases">
        <title>Metarhizium humberi genome.</title>
        <authorList>
            <person name="Lysoe E."/>
        </authorList>
    </citation>
    <scope>NUCLEOTIDE SEQUENCE [LARGE SCALE GENOMIC DNA]</scope>
    <source>
        <strain evidence="3 4">ESALQ1638</strain>
    </source>
</reference>
<gene>
    <name evidence="3" type="ORF">MHUMG1_02807</name>
</gene>
<dbReference type="PANTHER" id="PTHR12289">
    <property type="entry name" value="METAXIN RELATED"/>
    <property type="match status" value="1"/>
</dbReference>
<evidence type="ECO:0000259" key="1">
    <source>
        <dbReference type="Pfam" id="PF17171"/>
    </source>
</evidence>
<dbReference type="InterPro" id="IPR012336">
    <property type="entry name" value="Thioredoxin-like_fold"/>
</dbReference>
<dbReference type="InterPro" id="IPR033468">
    <property type="entry name" value="Metaxin_GST"/>
</dbReference>
<dbReference type="Proteomes" id="UP000764110">
    <property type="component" value="Unassembled WGS sequence"/>
</dbReference>
<name>A0A9P8S9S3_9HYPO</name>
<comment type="caution">
    <text evidence="3">The sequence shown here is derived from an EMBL/GenBank/DDBJ whole genome shotgun (WGS) entry which is preliminary data.</text>
</comment>
<feature type="domain" description="Metaxin glutathione S-transferase" evidence="1">
    <location>
        <begin position="242"/>
        <end position="306"/>
    </location>
</feature>
<keyword evidence="4" id="KW-1185">Reference proteome</keyword>
<protein>
    <recommendedName>
        <fullName evidence="5">Mitochondrial outer membrane protein (Sam35)</fullName>
    </recommendedName>
</protein>
<dbReference type="EMBL" id="JACEFI010000003">
    <property type="protein sequence ID" value="KAH0600016.1"/>
    <property type="molecule type" value="Genomic_DNA"/>
</dbReference>
<evidence type="ECO:0000313" key="3">
    <source>
        <dbReference type="EMBL" id="KAH0600016.1"/>
    </source>
</evidence>
<dbReference type="InterPro" id="IPR050931">
    <property type="entry name" value="Mito_Protein_Transport_Metaxin"/>
</dbReference>
<dbReference type="Pfam" id="PF17172">
    <property type="entry name" value="GST_N_4"/>
    <property type="match status" value="1"/>
</dbReference>
<accession>A0A9P8S9S3</accession>
<proteinExistence type="predicted"/>
<dbReference type="GO" id="GO:0007005">
    <property type="term" value="P:mitochondrion organization"/>
    <property type="evidence" value="ECO:0007669"/>
    <property type="project" value="TreeGrafter"/>
</dbReference>
<sequence length="313" mass="35093">MAAATAAPSAPSEPSSIFAVPRPIRSLFKLFPLRTYEPEPLPARAPDQTRPRAKLYVFSSDEDALRGRPSFNPTCLKWQTYLRMANIQVDLVPSTNHASPSGALPFLLPPTTDSRPDIPLTGTNISQYAHKYSSYSSVRESNSPRTEAYLSLIAQSIRPAWVCFFPPPPAIATGRTTDQHPQLHALYISPRHTPLLARLYLPPSPLVSTPLLHTLRSAATNEILKTTRRPLLLPEQLYSDARIAFQTLDTVLGFDKWFFGAPEPALFDAEVFAYTHLILDASFGWQDDALGACLEGCDRLVEHRRRLYEWCWH</sequence>
<evidence type="ECO:0000313" key="4">
    <source>
        <dbReference type="Proteomes" id="UP000764110"/>
    </source>
</evidence>
<organism evidence="3 4">
    <name type="scientific">Metarhizium humberi</name>
    <dbReference type="NCBI Taxonomy" id="2596975"/>
    <lineage>
        <taxon>Eukaryota</taxon>
        <taxon>Fungi</taxon>
        <taxon>Dikarya</taxon>
        <taxon>Ascomycota</taxon>
        <taxon>Pezizomycotina</taxon>
        <taxon>Sordariomycetes</taxon>
        <taxon>Hypocreomycetidae</taxon>
        <taxon>Hypocreales</taxon>
        <taxon>Clavicipitaceae</taxon>
        <taxon>Metarhizium</taxon>
    </lineage>
</organism>
<dbReference type="GO" id="GO:0001401">
    <property type="term" value="C:SAM complex"/>
    <property type="evidence" value="ECO:0007669"/>
    <property type="project" value="TreeGrafter"/>
</dbReference>
<evidence type="ECO:0008006" key="5">
    <source>
        <dbReference type="Google" id="ProtNLM"/>
    </source>
</evidence>
<evidence type="ECO:0000259" key="2">
    <source>
        <dbReference type="Pfam" id="PF17172"/>
    </source>
</evidence>
<feature type="domain" description="Thioredoxin-like fold" evidence="2">
    <location>
        <begin position="73"/>
        <end position="163"/>
    </location>
</feature>
<dbReference type="Pfam" id="PF17171">
    <property type="entry name" value="GST_C_6"/>
    <property type="match status" value="1"/>
</dbReference>